<proteinExistence type="inferred from homology"/>
<keyword evidence="4" id="KW-0238">DNA-binding</keyword>
<reference evidence="9" key="1">
    <citation type="submission" date="2020-11" db="EMBL/GenBank/DDBJ databases">
        <title>Isolation and identification of active actinomycetes.</title>
        <authorList>
            <person name="Yu B."/>
        </authorList>
    </citation>
    <scope>NUCLEOTIDE SEQUENCE</scope>
    <source>
        <strain evidence="9">NEAU-YB345</strain>
    </source>
</reference>
<evidence type="ECO:0000256" key="1">
    <source>
        <dbReference type="ARBA" id="ARBA00009437"/>
    </source>
</evidence>
<dbReference type="Pfam" id="PF03466">
    <property type="entry name" value="LysR_substrate"/>
    <property type="match status" value="1"/>
</dbReference>
<comment type="similarity">
    <text evidence="1">Belongs to the LysR transcriptional regulatory family.</text>
</comment>
<dbReference type="NCBIfam" id="TIGR03298">
    <property type="entry name" value="argP"/>
    <property type="match status" value="1"/>
</dbReference>
<evidence type="ECO:0000256" key="7">
    <source>
        <dbReference type="ARBA" id="ARBA00074218"/>
    </source>
</evidence>
<name>A0A931FEI9_9ACTN</name>
<evidence type="ECO:0000256" key="3">
    <source>
        <dbReference type="ARBA" id="ARBA00023015"/>
    </source>
</evidence>
<evidence type="ECO:0000259" key="8">
    <source>
        <dbReference type="PROSITE" id="PS50931"/>
    </source>
</evidence>
<evidence type="ECO:0000256" key="4">
    <source>
        <dbReference type="ARBA" id="ARBA00023125"/>
    </source>
</evidence>
<evidence type="ECO:0000256" key="2">
    <source>
        <dbReference type="ARBA" id="ARBA00022491"/>
    </source>
</evidence>
<keyword evidence="2" id="KW-0678">Repressor</keyword>
<organism evidence="9 10">
    <name type="scientific">Streptacidiphilus fuscans</name>
    <dbReference type="NCBI Taxonomy" id="2789292"/>
    <lineage>
        <taxon>Bacteria</taxon>
        <taxon>Bacillati</taxon>
        <taxon>Actinomycetota</taxon>
        <taxon>Actinomycetes</taxon>
        <taxon>Kitasatosporales</taxon>
        <taxon>Streptomycetaceae</taxon>
        <taxon>Streptacidiphilus</taxon>
    </lineage>
</organism>
<comment type="caution">
    <text evidence="9">The sequence shown here is derived from an EMBL/GenBank/DDBJ whole genome shotgun (WGS) entry which is preliminary data.</text>
</comment>
<dbReference type="EMBL" id="JADPRT010000004">
    <property type="protein sequence ID" value="MBF9068691.1"/>
    <property type="molecule type" value="Genomic_DNA"/>
</dbReference>
<evidence type="ECO:0000313" key="10">
    <source>
        <dbReference type="Proteomes" id="UP000657385"/>
    </source>
</evidence>
<dbReference type="InterPro" id="IPR036388">
    <property type="entry name" value="WH-like_DNA-bd_sf"/>
</dbReference>
<sequence length="312" mass="33661">MKSDVPPLAPSQSRLPHDLVRTLLAVVDEGTFDAAAAALHLTPSAVSQRIKALEQRTGRVLLTRTKPVRVTESGQVVVRFGRQLAQLEGDARSALGLDTGDAPPRLAIAVNADSLATWFVPALGRLDQTPGEPGVTFDVRREDEAHTTALLRDGEVMAAVTSTPEPVAGCSVRALGRMRYLPVATAEFVDTWLRGDPAELLPRAPVVFFDRRDQLQEAFARELTGGMAGADGPRHWIPSSDGYAEAVCTGLGWGLLPEAQAQPRLRDGTLRRIVPGLSRDVPLFWQQWRLDSPALAVVAEAVAAEAAEQLHR</sequence>
<keyword evidence="3" id="KW-0805">Transcription regulation</keyword>
<dbReference type="GO" id="GO:0003700">
    <property type="term" value="F:DNA-binding transcription factor activity"/>
    <property type="evidence" value="ECO:0007669"/>
    <property type="project" value="InterPro"/>
</dbReference>
<keyword evidence="5" id="KW-0010">Activator</keyword>
<dbReference type="InterPro" id="IPR036390">
    <property type="entry name" value="WH_DNA-bd_sf"/>
</dbReference>
<accession>A0A931FEI9</accession>
<dbReference type="SUPFAM" id="SSF53850">
    <property type="entry name" value="Periplasmic binding protein-like II"/>
    <property type="match status" value="1"/>
</dbReference>
<keyword evidence="6" id="KW-0804">Transcription</keyword>
<evidence type="ECO:0000256" key="6">
    <source>
        <dbReference type="ARBA" id="ARBA00023163"/>
    </source>
</evidence>
<dbReference type="AlphaFoldDB" id="A0A931FEI9"/>
<dbReference type="RefSeq" id="WP_196193853.1">
    <property type="nucleotide sequence ID" value="NZ_JADPRT010000004.1"/>
</dbReference>
<dbReference type="InterPro" id="IPR050176">
    <property type="entry name" value="LTTR"/>
</dbReference>
<dbReference type="PANTHER" id="PTHR30579">
    <property type="entry name" value="TRANSCRIPTIONAL REGULATOR"/>
    <property type="match status" value="1"/>
</dbReference>
<dbReference type="InterPro" id="IPR000847">
    <property type="entry name" value="LysR_HTH_N"/>
</dbReference>
<protein>
    <recommendedName>
        <fullName evidence="7">HTH-type transcriptional regulator LysG</fullName>
    </recommendedName>
</protein>
<evidence type="ECO:0000256" key="5">
    <source>
        <dbReference type="ARBA" id="ARBA00023159"/>
    </source>
</evidence>
<dbReference type="Gene3D" id="1.10.10.10">
    <property type="entry name" value="Winged helix-like DNA-binding domain superfamily/Winged helix DNA-binding domain"/>
    <property type="match status" value="1"/>
</dbReference>
<dbReference type="Gene3D" id="3.40.190.290">
    <property type="match status" value="1"/>
</dbReference>
<dbReference type="PANTHER" id="PTHR30579:SF2">
    <property type="entry name" value="HTH-TYPE TRANSCRIPTIONAL REGULATOR ARGP"/>
    <property type="match status" value="1"/>
</dbReference>
<feature type="domain" description="HTH lysR-type" evidence="8">
    <location>
        <begin position="21"/>
        <end position="71"/>
    </location>
</feature>
<evidence type="ECO:0000313" key="9">
    <source>
        <dbReference type="EMBL" id="MBF9068691.1"/>
    </source>
</evidence>
<dbReference type="Pfam" id="PF00126">
    <property type="entry name" value="HTH_1"/>
    <property type="match status" value="1"/>
</dbReference>
<dbReference type="InterPro" id="IPR017685">
    <property type="entry name" value="ArgP"/>
</dbReference>
<dbReference type="PROSITE" id="PS50931">
    <property type="entry name" value="HTH_LYSR"/>
    <property type="match status" value="1"/>
</dbReference>
<dbReference type="InterPro" id="IPR005119">
    <property type="entry name" value="LysR_subst-bd"/>
</dbReference>
<gene>
    <name evidence="9" type="ORF">I2501_11725</name>
</gene>
<dbReference type="GO" id="GO:0003677">
    <property type="term" value="F:DNA binding"/>
    <property type="evidence" value="ECO:0007669"/>
    <property type="project" value="UniProtKB-KW"/>
</dbReference>
<dbReference type="SUPFAM" id="SSF46785">
    <property type="entry name" value="Winged helix' DNA-binding domain"/>
    <property type="match status" value="1"/>
</dbReference>
<dbReference type="Proteomes" id="UP000657385">
    <property type="component" value="Unassembled WGS sequence"/>
</dbReference>
<dbReference type="NCBIfam" id="NF002964">
    <property type="entry name" value="PRK03635.1"/>
    <property type="match status" value="1"/>
</dbReference>
<keyword evidence="10" id="KW-1185">Reference proteome</keyword>
<dbReference type="FunFam" id="1.10.10.10:FF:000456">
    <property type="entry name" value="LysR family transcriptional regulator ArgP"/>
    <property type="match status" value="1"/>
</dbReference>